<feature type="domain" description="FAD/NAD(P)-binding" evidence="4">
    <location>
        <begin position="2"/>
        <end position="297"/>
    </location>
</feature>
<dbReference type="RefSeq" id="WP_066748175.1">
    <property type="nucleotide sequence ID" value="NZ_CP016757.1"/>
</dbReference>
<dbReference type="STRING" id="1197717.BED41_14975"/>
<dbReference type="InterPro" id="IPR036188">
    <property type="entry name" value="FAD/NAD-bd_sf"/>
</dbReference>
<evidence type="ECO:0000313" key="5">
    <source>
        <dbReference type="EMBL" id="ANZ46294.1"/>
    </source>
</evidence>
<evidence type="ECO:0000259" key="4">
    <source>
        <dbReference type="Pfam" id="PF07992"/>
    </source>
</evidence>
<dbReference type="GeneID" id="83059149"/>
<dbReference type="KEGG" id="cpor:BED41_14975"/>
<keyword evidence="6" id="KW-1185">Reference proteome</keyword>
<gene>
    <name evidence="5" type="ORF">BED41_14975</name>
</gene>
<accession>A0A1B2I8I5</accession>
<dbReference type="EMBL" id="CP016757">
    <property type="protein sequence ID" value="ANZ46294.1"/>
    <property type="molecule type" value="Genomic_DNA"/>
</dbReference>
<dbReference type="AlphaFoldDB" id="A0A1B2I8I5"/>
<dbReference type="PRINTS" id="PR00368">
    <property type="entry name" value="FADPNR"/>
</dbReference>
<dbReference type="Proteomes" id="UP000093044">
    <property type="component" value="Chromosome"/>
</dbReference>
<organism evidence="5 6">
    <name type="scientific">Cloacibacillus porcorum</name>
    <dbReference type="NCBI Taxonomy" id="1197717"/>
    <lineage>
        <taxon>Bacteria</taxon>
        <taxon>Thermotogati</taxon>
        <taxon>Synergistota</taxon>
        <taxon>Synergistia</taxon>
        <taxon>Synergistales</taxon>
        <taxon>Synergistaceae</taxon>
        <taxon>Cloacibacillus</taxon>
    </lineage>
</organism>
<evidence type="ECO:0000256" key="1">
    <source>
        <dbReference type="ARBA" id="ARBA00001974"/>
    </source>
</evidence>
<dbReference type="Pfam" id="PF07992">
    <property type="entry name" value="Pyr_redox_2"/>
    <property type="match status" value="1"/>
</dbReference>
<dbReference type="GO" id="GO:0016491">
    <property type="term" value="F:oxidoreductase activity"/>
    <property type="evidence" value="ECO:0007669"/>
    <property type="project" value="InterPro"/>
</dbReference>
<name>A0A1B2I8I5_9BACT</name>
<dbReference type="InterPro" id="IPR023753">
    <property type="entry name" value="FAD/NAD-binding_dom"/>
</dbReference>
<dbReference type="InterPro" id="IPR050260">
    <property type="entry name" value="FAD-bd_OxRdtase"/>
</dbReference>
<dbReference type="Gene3D" id="3.50.50.60">
    <property type="entry name" value="FAD/NAD(P)-binding domain"/>
    <property type="match status" value="2"/>
</dbReference>
<keyword evidence="3" id="KW-0274">FAD</keyword>
<sequence>MKTIIIGNGAAGLSAVRSFRKYDSASPITIISKEGGDAYSRVLLPYILRGKLPYDKLFLPYAKELRRLGVEYIEGEVLSLDEKAGIISLTGEETLTYDNLLIASGSSALWPPVKGIEQPGIYHLWTRRDLDSLMEEFRTKKEVLIIGSGFVSLQAAWSARSIGLGVTLVEIADRLMPLVLDTRASAIMAEQMERFGVEVHTSTITEEIKKDGGRFFIKLKDKEPVKADFIIVGAGVGANIGFLKGSGVEYGRTIPVDSRMRTNISNIYAAGDAAAGPSAFGDEHVTHALWPTAVEMGAVAGANMAGKDIAYGGSLNMNVTQMFNVTVASMGKFNDADIDDSYTYDAEAGHGYCKLCYKNGFIVGICLVGTSEAVSLFGKLRPVIRKHLSVKCPPAKMDTFLNVRLFEK</sequence>
<dbReference type="SUPFAM" id="SSF51905">
    <property type="entry name" value="FAD/NAD(P)-binding domain"/>
    <property type="match status" value="1"/>
</dbReference>
<comment type="cofactor">
    <cofactor evidence="1">
        <name>FAD</name>
        <dbReference type="ChEBI" id="CHEBI:57692"/>
    </cofactor>
</comment>
<proteinExistence type="predicted"/>
<protein>
    <submittedName>
        <fullName evidence="5">Pyridine nucleotide-disulfide oxidoreductase</fullName>
    </submittedName>
</protein>
<evidence type="ECO:0000313" key="6">
    <source>
        <dbReference type="Proteomes" id="UP000093044"/>
    </source>
</evidence>
<evidence type="ECO:0000256" key="2">
    <source>
        <dbReference type="ARBA" id="ARBA00022630"/>
    </source>
</evidence>
<dbReference type="PANTHER" id="PTHR43429">
    <property type="entry name" value="PYRIDINE NUCLEOTIDE-DISULFIDE OXIDOREDUCTASE DOMAIN-CONTAINING"/>
    <property type="match status" value="1"/>
</dbReference>
<dbReference type="Gene3D" id="3.30.390.30">
    <property type="match status" value="1"/>
</dbReference>
<evidence type="ECO:0000256" key="3">
    <source>
        <dbReference type="ARBA" id="ARBA00022827"/>
    </source>
</evidence>
<reference evidence="5" key="1">
    <citation type="submission" date="2016-08" db="EMBL/GenBank/DDBJ databases">
        <title>Complete genome of Cloacibacillus porcorum.</title>
        <authorList>
            <person name="Looft T."/>
            <person name="Bayles D.O."/>
            <person name="Alt D.P."/>
        </authorList>
    </citation>
    <scope>NUCLEOTIDE SEQUENCE [LARGE SCALE GENOMIC DNA]</scope>
    <source>
        <strain evidence="5">CL-84</strain>
    </source>
</reference>
<dbReference type="PRINTS" id="PR00411">
    <property type="entry name" value="PNDRDTASEI"/>
</dbReference>
<keyword evidence="2" id="KW-0285">Flavoprotein</keyword>
<dbReference type="PANTHER" id="PTHR43429:SF3">
    <property type="entry name" value="NITRITE REDUCTASE [NAD(P)H]"/>
    <property type="match status" value="1"/>
</dbReference>
<dbReference type="InterPro" id="IPR016156">
    <property type="entry name" value="FAD/NAD-linked_Rdtase_dimer_sf"/>
</dbReference>